<keyword evidence="4" id="KW-0472">Membrane</keyword>
<accession>A0ABW7N4X3</accession>
<keyword evidence="6" id="KW-0418">Kinase</keyword>
<organism evidence="6 7">
    <name type="scientific">Marinoscillum luteum</name>
    <dbReference type="NCBI Taxonomy" id="861051"/>
    <lineage>
        <taxon>Bacteria</taxon>
        <taxon>Pseudomonadati</taxon>
        <taxon>Bacteroidota</taxon>
        <taxon>Cytophagia</taxon>
        <taxon>Cytophagales</taxon>
        <taxon>Reichenbachiellaceae</taxon>
        <taxon>Marinoscillum</taxon>
    </lineage>
</organism>
<protein>
    <recommendedName>
        <fullName evidence="2">histidine kinase</fullName>
        <ecNumber evidence="2">2.7.13.3</ecNumber>
    </recommendedName>
</protein>
<sequence length="587" mass="66274">MSFAVSMAKRMIFFVSGMNGQLLFLGIILVFGSVFLPVIQSRIVKKEAEIRQFHLENRHQQTLITFQESMKGFVTLMSGVRSYMVSSRTMPTQQELKEFLAYQLKDLNYTAPIIFSFVDTSHVFRYSFSQYEDDPGRLIGTSVRDIRSESEIEKLDAVMREESIYLLAPINMVEGMIGIPATFSVVRDEKVLGYVAAIVDFKTLINPIYKAQSTESYAHHFSVGDNVDFDRERIYDGSVSYHTRQDPGFYKNFEISEGAFLYSEVELYGLKFKIGTAAVEQDEQRFNMAILLYGWYLLLIAFVGFSVYRLLHYRKLNVDLNASNAEVESHKVMLEEQNRELQRVVGTKDKLFSIIGHDLRGPLSSIVTMMSESQHNRISPEEKMRFLAGLRDAAKQSLNLLDNLLRWSMVNTGARTLDARRIDVAMLVTHVTDHLEVMSEAKQILLKSEIADGMELIGDKDMLSTVLRNIVSNAIKFSHDHSVIKIKAYSAGHLAILEVHDSGVGMTSEQVASLFKTDREHVSRGTRDEAGTGLGLIVSHDFIKLHHGSIKVESTEGSGSMFRIILPMGELESQNITADIKNGVPVL</sequence>
<dbReference type="RefSeq" id="WP_395416303.1">
    <property type="nucleotide sequence ID" value="NZ_JBIPKE010000012.1"/>
</dbReference>
<dbReference type="InterPro" id="IPR003594">
    <property type="entry name" value="HATPase_dom"/>
</dbReference>
<evidence type="ECO:0000259" key="5">
    <source>
        <dbReference type="PROSITE" id="PS50109"/>
    </source>
</evidence>
<dbReference type="InterPro" id="IPR005467">
    <property type="entry name" value="His_kinase_dom"/>
</dbReference>
<reference evidence="6 7" key="1">
    <citation type="journal article" date="2013" name="Int. J. Syst. Evol. Microbiol.">
        <title>Marinoscillum luteum sp. nov., isolated from marine sediment.</title>
        <authorList>
            <person name="Cha I.T."/>
            <person name="Park S.J."/>
            <person name="Kim S.J."/>
            <person name="Kim J.G."/>
            <person name="Jung M.Y."/>
            <person name="Shin K.S."/>
            <person name="Kwon K.K."/>
            <person name="Yang S.H."/>
            <person name="Seo Y.S."/>
            <person name="Rhee S.K."/>
        </authorList>
    </citation>
    <scope>NUCLEOTIDE SEQUENCE [LARGE SCALE GENOMIC DNA]</scope>
    <source>
        <strain evidence="6 7">KCTC 23939</strain>
    </source>
</reference>
<dbReference type="EC" id="2.7.13.3" evidence="2"/>
<evidence type="ECO:0000313" key="6">
    <source>
        <dbReference type="EMBL" id="MFH6982619.1"/>
    </source>
</evidence>
<keyword evidence="6" id="KW-0808">Transferase</keyword>
<dbReference type="Pfam" id="PF02518">
    <property type="entry name" value="HATPase_c"/>
    <property type="match status" value="1"/>
</dbReference>
<evidence type="ECO:0000256" key="2">
    <source>
        <dbReference type="ARBA" id="ARBA00012438"/>
    </source>
</evidence>
<dbReference type="PROSITE" id="PS50109">
    <property type="entry name" value="HIS_KIN"/>
    <property type="match status" value="1"/>
</dbReference>
<keyword evidence="4" id="KW-0812">Transmembrane</keyword>
<comment type="caution">
    <text evidence="6">The sequence shown here is derived from an EMBL/GenBank/DDBJ whole genome shotgun (WGS) entry which is preliminary data.</text>
</comment>
<dbReference type="InterPro" id="IPR003661">
    <property type="entry name" value="HisK_dim/P_dom"/>
</dbReference>
<name>A0ABW7N4X3_9BACT</name>
<dbReference type="EMBL" id="JBIPKE010000012">
    <property type="protein sequence ID" value="MFH6982619.1"/>
    <property type="molecule type" value="Genomic_DNA"/>
</dbReference>
<evidence type="ECO:0000256" key="1">
    <source>
        <dbReference type="ARBA" id="ARBA00000085"/>
    </source>
</evidence>
<dbReference type="PANTHER" id="PTHR43547:SF2">
    <property type="entry name" value="HYBRID SIGNAL TRANSDUCTION HISTIDINE KINASE C"/>
    <property type="match status" value="1"/>
</dbReference>
<evidence type="ECO:0000256" key="3">
    <source>
        <dbReference type="ARBA" id="ARBA00022553"/>
    </source>
</evidence>
<dbReference type="CDD" id="cd00082">
    <property type="entry name" value="HisKA"/>
    <property type="match status" value="1"/>
</dbReference>
<dbReference type="InterPro" id="IPR036890">
    <property type="entry name" value="HATPase_C_sf"/>
</dbReference>
<keyword evidence="4" id="KW-1133">Transmembrane helix</keyword>
<dbReference type="GO" id="GO:0016301">
    <property type="term" value="F:kinase activity"/>
    <property type="evidence" value="ECO:0007669"/>
    <property type="project" value="UniProtKB-KW"/>
</dbReference>
<dbReference type="PRINTS" id="PR00344">
    <property type="entry name" value="BCTRLSENSOR"/>
</dbReference>
<evidence type="ECO:0000256" key="4">
    <source>
        <dbReference type="SAM" id="Phobius"/>
    </source>
</evidence>
<dbReference type="SUPFAM" id="SSF47384">
    <property type="entry name" value="Homodimeric domain of signal transducing histidine kinase"/>
    <property type="match status" value="1"/>
</dbReference>
<dbReference type="Proteomes" id="UP001610063">
    <property type="component" value="Unassembled WGS sequence"/>
</dbReference>
<proteinExistence type="predicted"/>
<feature type="domain" description="Histidine kinase" evidence="5">
    <location>
        <begin position="354"/>
        <end position="570"/>
    </location>
</feature>
<evidence type="ECO:0000313" key="7">
    <source>
        <dbReference type="Proteomes" id="UP001610063"/>
    </source>
</evidence>
<comment type="catalytic activity">
    <reaction evidence="1">
        <text>ATP + protein L-histidine = ADP + protein N-phospho-L-histidine.</text>
        <dbReference type="EC" id="2.7.13.3"/>
    </reaction>
</comment>
<keyword evidence="7" id="KW-1185">Reference proteome</keyword>
<dbReference type="SMART" id="SM00388">
    <property type="entry name" value="HisKA"/>
    <property type="match status" value="1"/>
</dbReference>
<dbReference type="SMART" id="SM00387">
    <property type="entry name" value="HATPase_c"/>
    <property type="match status" value="1"/>
</dbReference>
<dbReference type="SUPFAM" id="SSF55874">
    <property type="entry name" value="ATPase domain of HSP90 chaperone/DNA topoisomerase II/histidine kinase"/>
    <property type="match status" value="1"/>
</dbReference>
<dbReference type="Gene3D" id="3.30.565.10">
    <property type="entry name" value="Histidine kinase-like ATPase, C-terminal domain"/>
    <property type="match status" value="1"/>
</dbReference>
<dbReference type="Gene3D" id="1.10.287.130">
    <property type="match status" value="1"/>
</dbReference>
<gene>
    <name evidence="6" type="ORF">ACHKAR_04170</name>
</gene>
<dbReference type="PANTHER" id="PTHR43547">
    <property type="entry name" value="TWO-COMPONENT HISTIDINE KINASE"/>
    <property type="match status" value="1"/>
</dbReference>
<dbReference type="InterPro" id="IPR004358">
    <property type="entry name" value="Sig_transdc_His_kin-like_C"/>
</dbReference>
<keyword evidence="3" id="KW-0597">Phosphoprotein</keyword>
<dbReference type="InterPro" id="IPR036097">
    <property type="entry name" value="HisK_dim/P_sf"/>
</dbReference>
<feature type="transmembrane region" description="Helical" evidence="4">
    <location>
        <begin position="290"/>
        <end position="311"/>
    </location>
</feature>